<dbReference type="Proteomes" id="UP000541857">
    <property type="component" value="Unassembled WGS sequence"/>
</dbReference>
<dbReference type="EMBL" id="JACGLT010000001">
    <property type="protein sequence ID" value="MBA6151466.1"/>
    <property type="molecule type" value="Genomic_DNA"/>
</dbReference>
<keyword evidence="4 6" id="KW-1133">Transmembrane helix</keyword>
<feature type="transmembrane region" description="Helical" evidence="6">
    <location>
        <begin position="626"/>
        <end position="643"/>
    </location>
</feature>
<dbReference type="GO" id="GO:0015920">
    <property type="term" value="P:lipopolysaccharide transport"/>
    <property type="evidence" value="ECO:0007669"/>
    <property type="project" value="TreeGrafter"/>
</dbReference>
<evidence type="ECO:0000256" key="4">
    <source>
        <dbReference type="ARBA" id="ARBA00022989"/>
    </source>
</evidence>
<evidence type="ECO:0000256" key="3">
    <source>
        <dbReference type="ARBA" id="ARBA00022692"/>
    </source>
</evidence>
<keyword evidence="8" id="KW-1185">Reference proteome</keyword>
<protein>
    <submittedName>
        <fullName evidence="7">LptF/LptG family permease</fullName>
    </submittedName>
</protein>
<dbReference type="PANTHER" id="PTHR33529:SF6">
    <property type="entry name" value="YJGP_YJGQ FAMILY PERMEASE"/>
    <property type="match status" value="1"/>
</dbReference>
<evidence type="ECO:0000256" key="5">
    <source>
        <dbReference type="ARBA" id="ARBA00023136"/>
    </source>
</evidence>
<feature type="transmembrane region" description="Helical" evidence="6">
    <location>
        <begin position="99"/>
        <end position="118"/>
    </location>
</feature>
<proteinExistence type="predicted"/>
<keyword evidence="5 6" id="KW-0472">Membrane</keyword>
<feature type="transmembrane region" description="Helical" evidence="6">
    <location>
        <begin position="56"/>
        <end position="78"/>
    </location>
</feature>
<dbReference type="PANTHER" id="PTHR33529">
    <property type="entry name" value="SLR0882 PROTEIN-RELATED"/>
    <property type="match status" value="1"/>
</dbReference>
<feature type="transmembrane region" description="Helical" evidence="6">
    <location>
        <begin position="596"/>
        <end position="614"/>
    </location>
</feature>
<sequence>MKILDRYILKTYLKTFLSVFVILMLIFVLQAVWLYISELAGKDLDIDTIGKFLLYITPTLIPLILPLTILLVSIMVFGTFSENYEFAAMKSTGISLQRAMRGLSIFIVFLSITTFLFANNVIPWAEYNAYNLRKNIAKLKPQMAIAEGQFNEIGDFNIKVEKKTGDRGQYLENVIMHQRKNNRPGNHLVIIAESGELISSTSSNILQLILFNGNYYEEIYSKNPKEIQKRPHAKSYFDTYTMNIDLEALNDVDLGEKSYTNRYNMLDVGDLNYTIDSLYNNKSIEYKALAETLYSRTSIISLNNNISPETDSIYKGNVLDLFENKGKLQLVNLALNTIGSTTQIISTKEQFMEISDKNLNKHLIALHEKYVLGIACFILFFVGAPLGALIRKGGIGLPLVVAILLFLTYHFIGIFAKNSSEDGTLNPILATWLSTLIMLPLGIYLTTRATNDKGLFDFDSYLNPIKKFLNLRPKNSVMIDGELVQYSFLNDYNNEKLINIIKNHDDLNFDKSIKPFAMNQLLKRGQTLEDLQHQGVIIGDTYINSQEDAKNAVDYSKFAFIFYIIGAVLLILHFVFKNNKFPEFASATLDLSIISFIIYLLYYVVTWFKASVFYKNIGFKTKGLDKILMLFAFPFYGVSHFLLKNKIKEDLDKSCLLNVK</sequence>
<dbReference type="AlphaFoldDB" id="A0A7W2R254"/>
<feature type="transmembrane region" description="Helical" evidence="6">
    <location>
        <begin position="397"/>
        <end position="416"/>
    </location>
</feature>
<dbReference type="RefSeq" id="WP_182202173.1">
    <property type="nucleotide sequence ID" value="NZ_JACGLT010000001.1"/>
</dbReference>
<feature type="transmembrane region" description="Helical" evidence="6">
    <location>
        <begin position="12"/>
        <end position="36"/>
    </location>
</feature>
<feature type="transmembrane region" description="Helical" evidence="6">
    <location>
        <begin position="370"/>
        <end position="390"/>
    </location>
</feature>
<feature type="transmembrane region" description="Helical" evidence="6">
    <location>
        <begin position="558"/>
        <end position="576"/>
    </location>
</feature>
<dbReference type="InterPro" id="IPR005495">
    <property type="entry name" value="LptG/LptF_permease"/>
</dbReference>
<gene>
    <name evidence="7" type="ORF">H3Z82_01850</name>
</gene>
<evidence type="ECO:0000256" key="2">
    <source>
        <dbReference type="ARBA" id="ARBA00022475"/>
    </source>
</evidence>
<comment type="subcellular location">
    <subcellularLocation>
        <location evidence="1">Cell membrane</location>
        <topology evidence="1">Multi-pass membrane protein</topology>
    </subcellularLocation>
</comment>
<organism evidence="7 8">
    <name type="scientific">Gelidibacter maritimus</name>
    <dbReference type="NCBI Taxonomy" id="2761487"/>
    <lineage>
        <taxon>Bacteria</taxon>
        <taxon>Pseudomonadati</taxon>
        <taxon>Bacteroidota</taxon>
        <taxon>Flavobacteriia</taxon>
        <taxon>Flavobacteriales</taxon>
        <taxon>Flavobacteriaceae</taxon>
        <taxon>Gelidibacter</taxon>
    </lineage>
</organism>
<keyword evidence="2" id="KW-1003">Cell membrane</keyword>
<evidence type="ECO:0000256" key="6">
    <source>
        <dbReference type="SAM" id="Phobius"/>
    </source>
</evidence>
<comment type="caution">
    <text evidence="7">The sequence shown here is derived from an EMBL/GenBank/DDBJ whole genome shotgun (WGS) entry which is preliminary data.</text>
</comment>
<evidence type="ECO:0000256" key="1">
    <source>
        <dbReference type="ARBA" id="ARBA00004651"/>
    </source>
</evidence>
<feature type="transmembrane region" description="Helical" evidence="6">
    <location>
        <begin position="428"/>
        <end position="446"/>
    </location>
</feature>
<reference evidence="7 8" key="1">
    <citation type="submission" date="2020-07" db="EMBL/GenBank/DDBJ databases">
        <title>Bacterium isolated from marine sediment.</title>
        <authorList>
            <person name="Shang D."/>
        </authorList>
    </citation>
    <scope>NUCLEOTIDE SEQUENCE [LARGE SCALE GENOMIC DNA]</scope>
    <source>
        <strain evidence="7 8">F6074</strain>
    </source>
</reference>
<dbReference type="Pfam" id="PF03739">
    <property type="entry name" value="LptF_LptG"/>
    <property type="match status" value="1"/>
</dbReference>
<accession>A0A7W2R254</accession>
<name>A0A7W2R254_9FLAO</name>
<evidence type="ECO:0000313" key="8">
    <source>
        <dbReference type="Proteomes" id="UP000541857"/>
    </source>
</evidence>
<dbReference type="GO" id="GO:0043190">
    <property type="term" value="C:ATP-binding cassette (ABC) transporter complex"/>
    <property type="evidence" value="ECO:0007669"/>
    <property type="project" value="TreeGrafter"/>
</dbReference>
<keyword evidence="3 6" id="KW-0812">Transmembrane</keyword>
<evidence type="ECO:0000313" key="7">
    <source>
        <dbReference type="EMBL" id="MBA6151466.1"/>
    </source>
</evidence>